<sequence length="113" mass="13486">MSNLTKLFWILALAAFVIAIHAGFMFGKPIIDHKFFVSDAEELMRYNFKQEEDARERFLMLAKERNIPLNEEGGLEVWRNDGNSYTILVKYSKTVDYYSLYKKKYDYEMEFTK</sequence>
<organism evidence="1">
    <name type="scientific">marine sediment metagenome</name>
    <dbReference type="NCBI Taxonomy" id="412755"/>
    <lineage>
        <taxon>unclassified sequences</taxon>
        <taxon>metagenomes</taxon>
        <taxon>ecological metagenomes</taxon>
    </lineage>
</organism>
<accession>A0A0F9JIR0</accession>
<name>A0A0F9JIR0_9ZZZZ</name>
<protein>
    <recommendedName>
        <fullName evidence="2">DUF4845 domain-containing protein</fullName>
    </recommendedName>
</protein>
<gene>
    <name evidence="1" type="ORF">LCGC14_1450510</name>
</gene>
<comment type="caution">
    <text evidence="1">The sequence shown here is derived from an EMBL/GenBank/DDBJ whole genome shotgun (WGS) entry which is preliminary data.</text>
</comment>
<proteinExistence type="predicted"/>
<dbReference type="AlphaFoldDB" id="A0A0F9JIR0"/>
<evidence type="ECO:0000313" key="1">
    <source>
        <dbReference type="EMBL" id="KKM69468.1"/>
    </source>
</evidence>
<evidence type="ECO:0008006" key="2">
    <source>
        <dbReference type="Google" id="ProtNLM"/>
    </source>
</evidence>
<dbReference type="EMBL" id="LAZR01009986">
    <property type="protein sequence ID" value="KKM69468.1"/>
    <property type="molecule type" value="Genomic_DNA"/>
</dbReference>
<reference evidence="1" key="1">
    <citation type="journal article" date="2015" name="Nature">
        <title>Complex archaea that bridge the gap between prokaryotes and eukaryotes.</title>
        <authorList>
            <person name="Spang A."/>
            <person name="Saw J.H."/>
            <person name="Jorgensen S.L."/>
            <person name="Zaremba-Niedzwiedzka K."/>
            <person name="Martijn J."/>
            <person name="Lind A.E."/>
            <person name="van Eijk R."/>
            <person name="Schleper C."/>
            <person name="Guy L."/>
            <person name="Ettema T.J."/>
        </authorList>
    </citation>
    <scope>NUCLEOTIDE SEQUENCE</scope>
</reference>